<dbReference type="InterPro" id="IPR050695">
    <property type="entry name" value="N-acetylmuramoyl_amidase_3"/>
</dbReference>
<organism evidence="3 4">
    <name type="scientific">Acetobacterium paludosum</name>
    <dbReference type="NCBI Taxonomy" id="52693"/>
    <lineage>
        <taxon>Bacteria</taxon>
        <taxon>Bacillati</taxon>
        <taxon>Bacillota</taxon>
        <taxon>Clostridia</taxon>
        <taxon>Eubacteriales</taxon>
        <taxon>Eubacteriaceae</taxon>
        <taxon>Acetobacterium</taxon>
    </lineage>
</organism>
<feature type="domain" description="MurNAc-LAA" evidence="2">
    <location>
        <begin position="237"/>
        <end position="341"/>
    </location>
</feature>
<dbReference type="Proteomes" id="UP000616595">
    <property type="component" value="Unassembled WGS sequence"/>
</dbReference>
<dbReference type="SMART" id="SM00646">
    <property type="entry name" value="Ami_3"/>
    <property type="match status" value="1"/>
</dbReference>
<keyword evidence="1" id="KW-0378">Hydrolase</keyword>
<name>A0A923KTK4_9FIRM</name>
<sequence>MYSKYRSYLQNLAYQNWVKQGEESGTVGQGLRMEAIEIKLEDVGTLDAGIRYQTYLQDFGWQAEVQNGQTSGTTNESRRIEAIKILLFGNDVADLSVWYQAQCEKIGWMNWCRDGEVAGTAGGSLRLETIRILVLPKNIDLKVSGADGFKQYVKAPEPAQPQVSGNHGSKSGNIYLAVGHGISQDGSWDSGCVDGNYTEADLMLAIGKVAVAKLREWGLNVSSDADTDNDKNIIVGVALANSLGTDIYISLHCDYNAAPSGTLPIIYPGSDSGMNLANCVNNAVMARMGIGTRGVIQEGDQLEVNTTDMTACIFETGSIRADIDILLNAQAYGEAVAQGIYNYF</sequence>
<dbReference type="PANTHER" id="PTHR30404:SF0">
    <property type="entry name" value="N-ACETYLMURAMOYL-L-ALANINE AMIDASE AMIC"/>
    <property type="match status" value="1"/>
</dbReference>
<dbReference type="CDD" id="cd02696">
    <property type="entry name" value="MurNAc-LAA"/>
    <property type="match status" value="1"/>
</dbReference>
<evidence type="ECO:0000256" key="1">
    <source>
        <dbReference type="ARBA" id="ARBA00022801"/>
    </source>
</evidence>
<evidence type="ECO:0000313" key="4">
    <source>
        <dbReference type="Proteomes" id="UP000616595"/>
    </source>
</evidence>
<reference evidence="3" key="2">
    <citation type="submission" date="2020-10" db="EMBL/GenBank/DDBJ databases">
        <title>Comparative genomics of the Acetobacterium genus.</title>
        <authorList>
            <person name="Marshall C."/>
            <person name="May H."/>
            <person name="Norman S."/>
        </authorList>
    </citation>
    <scope>NUCLEOTIDE SEQUENCE</scope>
    <source>
        <strain evidence="3">DER-2019</strain>
    </source>
</reference>
<dbReference type="SUPFAM" id="SSF53187">
    <property type="entry name" value="Zn-dependent exopeptidases"/>
    <property type="match status" value="1"/>
</dbReference>
<evidence type="ECO:0000259" key="2">
    <source>
        <dbReference type="SMART" id="SM00646"/>
    </source>
</evidence>
<dbReference type="GO" id="GO:0009253">
    <property type="term" value="P:peptidoglycan catabolic process"/>
    <property type="evidence" value="ECO:0007669"/>
    <property type="project" value="InterPro"/>
</dbReference>
<dbReference type="Pfam" id="PF01520">
    <property type="entry name" value="Amidase_3"/>
    <property type="match status" value="1"/>
</dbReference>
<evidence type="ECO:0000313" key="3">
    <source>
        <dbReference type="EMBL" id="MBC3889522.1"/>
    </source>
</evidence>
<dbReference type="Gene3D" id="3.40.630.40">
    <property type="entry name" value="Zn-dependent exopeptidases"/>
    <property type="match status" value="1"/>
</dbReference>
<dbReference type="Pfam" id="PF07538">
    <property type="entry name" value="ChW"/>
    <property type="match status" value="3"/>
</dbReference>
<reference evidence="3" key="1">
    <citation type="submission" date="2019-10" db="EMBL/GenBank/DDBJ databases">
        <authorList>
            <person name="Ross D.E."/>
            <person name="Gulliver D."/>
        </authorList>
    </citation>
    <scope>NUCLEOTIDE SEQUENCE</scope>
    <source>
        <strain evidence="3">DER-2019</strain>
    </source>
</reference>
<dbReference type="InterPro" id="IPR002508">
    <property type="entry name" value="MurNAc-LAA_cat"/>
</dbReference>
<dbReference type="GO" id="GO:0008745">
    <property type="term" value="F:N-acetylmuramoyl-L-alanine amidase activity"/>
    <property type="evidence" value="ECO:0007669"/>
    <property type="project" value="InterPro"/>
</dbReference>
<keyword evidence="4" id="KW-1185">Reference proteome</keyword>
<dbReference type="EMBL" id="WJBD01000019">
    <property type="protein sequence ID" value="MBC3889522.1"/>
    <property type="molecule type" value="Genomic_DNA"/>
</dbReference>
<dbReference type="PANTHER" id="PTHR30404">
    <property type="entry name" value="N-ACETYLMURAMOYL-L-ALANINE AMIDASE"/>
    <property type="match status" value="1"/>
</dbReference>
<dbReference type="GO" id="GO:0030288">
    <property type="term" value="C:outer membrane-bounded periplasmic space"/>
    <property type="evidence" value="ECO:0007669"/>
    <property type="project" value="TreeGrafter"/>
</dbReference>
<dbReference type="OrthoDB" id="1765919at2"/>
<comment type="caution">
    <text evidence="3">The sequence shown here is derived from an EMBL/GenBank/DDBJ whole genome shotgun (WGS) entry which is preliminary data.</text>
</comment>
<protein>
    <recommendedName>
        <fullName evidence="2">MurNAc-LAA domain-containing protein</fullName>
    </recommendedName>
</protein>
<dbReference type="AlphaFoldDB" id="A0A923KTK4"/>
<gene>
    <name evidence="3" type="ORF">GH810_14505</name>
</gene>
<dbReference type="InterPro" id="IPR006637">
    <property type="entry name" value="ChW"/>
</dbReference>
<accession>A0A923KTK4</accession>
<dbReference type="RefSeq" id="WP_148568515.1">
    <property type="nucleotide sequence ID" value="NZ_RXYA01000018.1"/>
</dbReference>
<dbReference type="SMART" id="SM00728">
    <property type="entry name" value="ChW"/>
    <property type="match status" value="3"/>
</dbReference>
<proteinExistence type="predicted"/>